<proteinExistence type="predicted"/>
<dbReference type="Proteomes" id="UP001246858">
    <property type="component" value="Unassembled WGS sequence"/>
</dbReference>
<keyword evidence="2" id="KW-1185">Reference proteome</keyword>
<organism evidence="1 2">
    <name type="scientific">Pedobacter africanus</name>
    <dbReference type="NCBI Taxonomy" id="151894"/>
    <lineage>
        <taxon>Bacteria</taxon>
        <taxon>Pseudomonadati</taxon>
        <taxon>Bacteroidota</taxon>
        <taxon>Sphingobacteriia</taxon>
        <taxon>Sphingobacteriales</taxon>
        <taxon>Sphingobacteriaceae</taxon>
        <taxon>Pedobacter</taxon>
    </lineage>
</organism>
<dbReference type="EMBL" id="JAVDTF010000004">
    <property type="protein sequence ID" value="MDR6785618.1"/>
    <property type="molecule type" value="Genomic_DNA"/>
</dbReference>
<sequence>MSTYNLFHHISKRTLLSIVLFAAIMTGAGCKKFLDKVPKDFISPENSFKDEASLNTALTGIYDILGKEEMYGSNIPLIHSIADDGFYSRSATIAGPQVYNFDAADPTINEMWKYLYMGIERANLLLANADKVAMDETAKNAIKGEARFLRAYYYYVLVDFWGDVPLKTTPSTSVNEVDIARTPSRQVYDFILKEMEAAESMVYTSTKIGFGGRVSKTVIDGILARVCLKMAGHPLNDVSKYAEALKWAKKVVTPDSGPKEHQLNGSFSNIFIKHCADQYDIKESMWEVELYGNRGGDFEAGRLGNGIGIQCNDEVFGFSYGFVNTTTKLYNSYGASDTRRDWTIAPYAYTYNVVSGVSTVKDSTFFTSAQIYNRNIAKWRRHYEKVLPRNKNYTPVNFPLLRYADVLLMLAEAENEVNGPTNIALSAVKEVRDRSNATDVTTTIGSAAALRTLIQEERFRELAFEGLRKHDLIRWGMFVSTMNNLGTEITNTGGTAYAYGALAGKNVRTKHELYPIPTLELSLNRGMVQNPGW</sequence>
<comment type="caution">
    <text evidence="1">The sequence shown here is derived from an EMBL/GenBank/DDBJ whole genome shotgun (WGS) entry which is preliminary data.</text>
</comment>
<protein>
    <submittedName>
        <fullName evidence="1">Uncharacterized protein</fullName>
    </submittedName>
</protein>
<reference evidence="1" key="1">
    <citation type="submission" date="2023-07" db="EMBL/GenBank/DDBJ databases">
        <title>Sorghum-associated microbial communities from plants grown in Nebraska, USA.</title>
        <authorList>
            <person name="Schachtman D."/>
        </authorList>
    </citation>
    <scope>NUCLEOTIDE SEQUENCE</scope>
    <source>
        <strain evidence="1">2697</strain>
    </source>
</reference>
<evidence type="ECO:0000313" key="2">
    <source>
        <dbReference type="Proteomes" id="UP001246858"/>
    </source>
</evidence>
<accession>A0ACC6L2L6</accession>
<evidence type="ECO:0000313" key="1">
    <source>
        <dbReference type="EMBL" id="MDR6785618.1"/>
    </source>
</evidence>
<name>A0ACC6L2L6_9SPHI</name>
<gene>
    <name evidence="1" type="ORF">J2X78_004203</name>
</gene>